<feature type="compositionally biased region" description="Basic and acidic residues" evidence="1">
    <location>
        <begin position="88"/>
        <end position="103"/>
    </location>
</feature>
<accession>A0A6A6CNK5</accession>
<feature type="region of interest" description="Disordered" evidence="1">
    <location>
        <begin position="88"/>
        <end position="115"/>
    </location>
</feature>
<dbReference type="Proteomes" id="UP000799537">
    <property type="component" value="Unassembled WGS sequence"/>
</dbReference>
<evidence type="ECO:0000256" key="1">
    <source>
        <dbReference type="SAM" id="MobiDB-lite"/>
    </source>
</evidence>
<gene>
    <name evidence="2" type="ORF">M409DRAFT_53781</name>
</gene>
<feature type="compositionally biased region" description="Polar residues" evidence="1">
    <location>
        <begin position="104"/>
        <end position="115"/>
    </location>
</feature>
<dbReference type="OrthoDB" id="3531694at2759"/>
<name>A0A6A6CNK5_ZASCE</name>
<evidence type="ECO:0000313" key="2">
    <source>
        <dbReference type="EMBL" id="KAF2167818.1"/>
    </source>
</evidence>
<protein>
    <submittedName>
        <fullName evidence="2">Uncharacterized protein</fullName>
    </submittedName>
</protein>
<dbReference type="EMBL" id="ML993592">
    <property type="protein sequence ID" value="KAF2167818.1"/>
    <property type="molecule type" value="Genomic_DNA"/>
</dbReference>
<organism evidence="2 3">
    <name type="scientific">Zasmidium cellare ATCC 36951</name>
    <dbReference type="NCBI Taxonomy" id="1080233"/>
    <lineage>
        <taxon>Eukaryota</taxon>
        <taxon>Fungi</taxon>
        <taxon>Dikarya</taxon>
        <taxon>Ascomycota</taxon>
        <taxon>Pezizomycotina</taxon>
        <taxon>Dothideomycetes</taxon>
        <taxon>Dothideomycetidae</taxon>
        <taxon>Mycosphaerellales</taxon>
        <taxon>Mycosphaerellaceae</taxon>
        <taxon>Zasmidium</taxon>
    </lineage>
</organism>
<sequence>MSSSTSRAFNSSGKAALKWVGATKNDVLQKNPGSKGQKVLAGIENVESQAEKKYGSKASYIQIQGSKLHKSSKDPNEKLDVVTVSIHTEKGTRLESDHVREDGTSTQKTTRSGGK</sequence>
<keyword evidence="3" id="KW-1185">Reference proteome</keyword>
<proteinExistence type="predicted"/>
<evidence type="ECO:0000313" key="3">
    <source>
        <dbReference type="Proteomes" id="UP000799537"/>
    </source>
</evidence>
<dbReference type="GeneID" id="54565738"/>
<dbReference type="RefSeq" id="XP_033668707.1">
    <property type="nucleotide sequence ID" value="XM_033812466.1"/>
</dbReference>
<dbReference type="AlphaFoldDB" id="A0A6A6CNK5"/>
<reference evidence="2" key="1">
    <citation type="journal article" date="2020" name="Stud. Mycol.">
        <title>101 Dothideomycetes genomes: a test case for predicting lifestyles and emergence of pathogens.</title>
        <authorList>
            <person name="Haridas S."/>
            <person name="Albert R."/>
            <person name="Binder M."/>
            <person name="Bloem J."/>
            <person name="Labutti K."/>
            <person name="Salamov A."/>
            <person name="Andreopoulos B."/>
            <person name="Baker S."/>
            <person name="Barry K."/>
            <person name="Bills G."/>
            <person name="Bluhm B."/>
            <person name="Cannon C."/>
            <person name="Castanera R."/>
            <person name="Culley D."/>
            <person name="Daum C."/>
            <person name="Ezra D."/>
            <person name="Gonzalez J."/>
            <person name="Henrissat B."/>
            <person name="Kuo A."/>
            <person name="Liang C."/>
            <person name="Lipzen A."/>
            <person name="Lutzoni F."/>
            <person name="Magnuson J."/>
            <person name="Mondo S."/>
            <person name="Nolan M."/>
            <person name="Ohm R."/>
            <person name="Pangilinan J."/>
            <person name="Park H.-J."/>
            <person name="Ramirez L."/>
            <person name="Alfaro M."/>
            <person name="Sun H."/>
            <person name="Tritt A."/>
            <person name="Yoshinaga Y."/>
            <person name="Zwiers L.-H."/>
            <person name="Turgeon B."/>
            <person name="Goodwin S."/>
            <person name="Spatafora J."/>
            <person name="Crous P."/>
            <person name="Grigoriev I."/>
        </authorList>
    </citation>
    <scope>NUCLEOTIDE SEQUENCE</scope>
    <source>
        <strain evidence="2">ATCC 36951</strain>
    </source>
</reference>